<dbReference type="EMBL" id="PCVI01000067">
    <property type="protein sequence ID" value="PIQ69694.1"/>
    <property type="molecule type" value="Genomic_DNA"/>
</dbReference>
<name>A0A2H0KH35_9BACT</name>
<reference evidence="1 2" key="1">
    <citation type="submission" date="2017-09" db="EMBL/GenBank/DDBJ databases">
        <title>Depth-based differentiation of microbial function through sediment-hosted aquifers and enrichment of novel symbionts in the deep terrestrial subsurface.</title>
        <authorList>
            <person name="Probst A.J."/>
            <person name="Ladd B."/>
            <person name="Jarett J.K."/>
            <person name="Geller-Mcgrath D.E."/>
            <person name="Sieber C.M."/>
            <person name="Emerson J.B."/>
            <person name="Anantharaman K."/>
            <person name="Thomas B.C."/>
            <person name="Malmstrom R."/>
            <person name="Stieglmeier M."/>
            <person name="Klingl A."/>
            <person name="Woyke T."/>
            <person name="Ryan C.M."/>
            <person name="Banfield J.F."/>
        </authorList>
    </citation>
    <scope>NUCLEOTIDE SEQUENCE [LARGE SCALE GENOMIC DNA]</scope>
    <source>
        <strain evidence="1">CG11_big_fil_rev_8_21_14_0_20_40_12</strain>
    </source>
</reference>
<protein>
    <submittedName>
        <fullName evidence="1">Uncharacterized protein</fullName>
    </submittedName>
</protein>
<comment type="caution">
    <text evidence="1">The sequence shown here is derived from an EMBL/GenBank/DDBJ whole genome shotgun (WGS) entry which is preliminary data.</text>
</comment>
<accession>A0A2H0KH35</accession>
<organism evidence="1 2">
    <name type="scientific">Candidatus Shapirobacteria bacterium CG11_big_fil_rev_8_21_14_0_20_40_12</name>
    <dbReference type="NCBI Taxonomy" id="1974889"/>
    <lineage>
        <taxon>Bacteria</taxon>
        <taxon>Candidatus Shapironibacteriota</taxon>
    </lineage>
</organism>
<evidence type="ECO:0000313" key="2">
    <source>
        <dbReference type="Proteomes" id="UP000231371"/>
    </source>
</evidence>
<evidence type="ECO:0000313" key="1">
    <source>
        <dbReference type="EMBL" id="PIQ69694.1"/>
    </source>
</evidence>
<sequence>MSEKVRPDIIQPVILDSSTKLKEAFSDLGINPDIAVKIFQGIYPEGGKDNSHKIILFKPKTIPNAILLKLVLGNGRNVEIGISSDQTVLQEGKRIIKLSRLSFAVKDSQGKLVLFDQYKRACRLNLL</sequence>
<dbReference type="Proteomes" id="UP000231371">
    <property type="component" value="Unassembled WGS sequence"/>
</dbReference>
<proteinExistence type="predicted"/>
<gene>
    <name evidence="1" type="ORF">COV89_04435</name>
</gene>
<dbReference type="AlphaFoldDB" id="A0A2H0KH35"/>